<name>A0A7G5BYH3_9BACL</name>
<dbReference type="KEGG" id="cchl:FPL14_12990"/>
<protein>
    <submittedName>
        <fullName evidence="1">Histidine phosphatase family protein</fullName>
    </submittedName>
</protein>
<dbReference type="Proteomes" id="UP000515679">
    <property type="component" value="Chromosome"/>
</dbReference>
<keyword evidence="2" id="KW-1185">Reference proteome</keyword>
<reference evidence="1 2" key="1">
    <citation type="submission" date="2019-07" db="EMBL/GenBank/DDBJ databases">
        <authorList>
            <person name="Kim J.K."/>
            <person name="Cheong H.-M."/>
            <person name="Choi Y."/>
            <person name="Hwang K.J."/>
            <person name="Lee S."/>
            <person name="Choi C."/>
        </authorList>
    </citation>
    <scope>NUCLEOTIDE SEQUENCE [LARGE SCALE GENOMIC DNA]</scope>
    <source>
        <strain evidence="1 2">KS 22</strain>
    </source>
</reference>
<dbReference type="Pfam" id="PF00300">
    <property type="entry name" value="His_Phos_1"/>
    <property type="match status" value="1"/>
</dbReference>
<dbReference type="InterPro" id="IPR013078">
    <property type="entry name" value="His_Pase_superF_clade-1"/>
</dbReference>
<dbReference type="AlphaFoldDB" id="A0A7G5BYH3"/>
<dbReference type="RefSeq" id="WP_182303408.1">
    <property type="nucleotide sequence ID" value="NZ_CP041969.1"/>
</dbReference>
<dbReference type="CDD" id="cd07067">
    <property type="entry name" value="HP_PGM_like"/>
    <property type="match status" value="1"/>
</dbReference>
<dbReference type="Gene3D" id="3.40.50.1240">
    <property type="entry name" value="Phosphoglycerate mutase-like"/>
    <property type="match status" value="1"/>
</dbReference>
<gene>
    <name evidence="1" type="ORF">FPL14_12990</name>
</gene>
<sequence>MKIGLVRHFKVKKEYPKGSRYSAAEVAQWFREYDLADIEPGTTELGDTEWNRCLASDMARARRTAELIYEGTVHAKSELREIPAPTFTTGLKLPFLAWAILIRTSWLFNRQARQDIAEAKERIKKVLDDAQSSDGDNVLIVSHAAMMIYMRKELVRRGFRGPKFKIPKNGVLHIYENEVNPANR</sequence>
<evidence type="ECO:0000313" key="2">
    <source>
        <dbReference type="Proteomes" id="UP000515679"/>
    </source>
</evidence>
<proteinExistence type="predicted"/>
<organism evidence="1 2">
    <name type="scientific">Cohnella cholangitidis</name>
    <dbReference type="NCBI Taxonomy" id="2598458"/>
    <lineage>
        <taxon>Bacteria</taxon>
        <taxon>Bacillati</taxon>
        <taxon>Bacillota</taxon>
        <taxon>Bacilli</taxon>
        <taxon>Bacillales</taxon>
        <taxon>Paenibacillaceae</taxon>
        <taxon>Cohnella</taxon>
    </lineage>
</organism>
<dbReference type="SUPFAM" id="SSF53254">
    <property type="entry name" value="Phosphoglycerate mutase-like"/>
    <property type="match status" value="1"/>
</dbReference>
<evidence type="ECO:0000313" key="1">
    <source>
        <dbReference type="EMBL" id="QMV42007.1"/>
    </source>
</evidence>
<accession>A0A7G5BYH3</accession>
<dbReference type="EMBL" id="CP041969">
    <property type="protein sequence ID" value="QMV42007.1"/>
    <property type="molecule type" value="Genomic_DNA"/>
</dbReference>
<dbReference type="InterPro" id="IPR029033">
    <property type="entry name" value="His_PPase_superfam"/>
</dbReference>